<evidence type="ECO:0000256" key="3">
    <source>
        <dbReference type="ARBA" id="ARBA00012257"/>
    </source>
</evidence>
<accession>A0AA41SML6</accession>
<dbReference type="GO" id="GO:0051997">
    <property type="term" value="F:2-oxo-4-hydroxy-4-carboxy-5-ureidoimidazoline decarboxylase activity"/>
    <property type="evidence" value="ECO:0007669"/>
    <property type="project" value="UniProtKB-EC"/>
</dbReference>
<evidence type="ECO:0000256" key="5">
    <source>
        <dbReference type="ARBA" id="ARBA00022793"/>
    </source>
</evidence>
<dbReference type="Pfam" id="PF09349">
    <property type="entry name" value="OHCU_decarbox"/>
    <property type="match status" value="1"/>
</dbReference>
<comment type="pathway">
    <text evidence="2">Purine metabolism; urate degradation; (S)-allantoin from urate: step 3/3.</text>
</comment>
<evidence type="ECO:0000256" key="4">
    <source>
        <dbReference type="ARBA" id="ARBA00022631"/>
    </source>
</evidence>
<evidence type="ECO:0000313" key="8">
    <source>
        <dbReference type="EMBL" id="MCL7037690.1"/>
    </source>
</evidence>
<proteinExistence type="predicted"/>
<keyword evidence="5" id="KW-0210">Decarboxylase</keyword>
<dbReference type="EMBL" id="JAJJMA010182080">
    <property type="protein sequence ID" value="MCL7037690.1"/>
    <property type="molecule type" value="Genomic_DNA"/>
</dbReference>
<dbReference type="GO" id="GO:0019628">
    <property type="term" value="P:urate catabolic process"/>
    <property type="evidence" value="ECO:0007669"/>
    <property type="project" value="TreeGrafter"/>
</dbReference>
<feature type="non-terminal residue" evidence="8">
    <location>
        <position position="1"/>
    </location>
</feature>
<dbReference type="EC" id="4.1.1.97" evidence="3"/>
<dbReference type="InterPro" id="IPR036778">
    <property type="entry name" value="OHCU_decarboxylase_sf"/>
</dbReference>
<dbReference type="InterPro" id="IPR018020">
    <property type="entry name" value="OHCU_decarboxylase"/>
</dbReference>
<evidence type="ECO:0000259" key="7">
    <source>
        <dbReference type="Pfam" id="PF09349"/>
    </source>
</evidence>
<feature type="domain" description="Oxo-4-hydroxy-4-carboxy-5-ureidoimidazoline decarboxylase" evidence="7">
    <location>
        <begin position="2"/>
        <end position="58"/>
    </location>
</feature>
<dbReference type="AlphaFoldDB" id="A0AA41SML6"/>
<evidence type="ECO:0000256" key="1">
    <source>
        <dbReference type="ARBA" id="ARBA00001163"/>
    </source>
</evidence>
<keyword evidence="4" id="KW-0659">Purine metabolism</keyword>
<dbReference type="PANTHER" id="PTHR43466">
    <property type="entry name" value="2-OXO-4-HYDROXY-4-CARBOXY-5-UREIDOIMIDAZOLINE DECARBOXYLASE-RELATED"/>
    <property type="match status" value="1"/>
</dbReference>
<dbReference type="PANTHER" id="PTHR43466:SF1">
    <property type="entry name" value="2-OXO-4-HYDROXY-4-CARBOXY-5-UREIDOIMIDAZOLINE DECARBOXYLASE-RELATED"/>
    <property type="match status" value="1"/>
</dbReference>
<evidence type="ECO:0000256" key="6">
    <source>
        <dbReference type="ARBA" id="ARBA00023239"/>
    </source>
</evidence>
<dbReference type="GO" id="GO:0006144">
    <property type="term" value="P:purine nucleobase metabolic process"/>
    <property type="evidence" value="ECO:0007669"/>
    <property type="project" value="UniProtKB-KW"/>
</dbReference>
<dbReference type="Proteomes" id="UP001177140">
    <property type="component" value="Unassembled WGS sequence"/>
</dbReference>
<keyword evidence="6" id="KW-0456">Lyase</keyword>
<sequence>ELLDWNHRYREKFGFVYLICASGRSTPEILAELKMRYTNRPIVECEIAAKEQMKITELCLEKLYASKAYVTSASISQIPISLKTKSEGNLSN</sequence>
<name>A0AA41SML6_PAPNU</name>
<comment type="catalytic activity">
    <reaction evidence="1">
        <text>5-hydroxy-2-oxo-4-ureido-2,5-dihydro-1H-imidazole-5-carboxylate + H(+) = (S)-allantoin + CO2</text>
        <dbReference type="Rhea" id="RHEA:26301"/>
        <dbReference type="ChEBI" id="CHEBI:15378"/>
        <dbReference type="ChEBI" id="CHEBI:15678"/>
        <dbReference type="ChEBI" id="CHEBI:16526"/>
        <dbReference type="ChEBI" id="CHEBI:58639"/>
        <dbReference type="EC" id="4.1.1.97"/>
    </reaction>
</comment>
<protein>
    <recommendedName>
        <fullName evidence="3">2-oxo-4-hydroxy-4-carboxy-5-ureidoimidazoline decarboxylase</fullName>
        <ecNumber evidence="3">4.1.1.97</ecNumber>
    </recommendedName>
</protein>
<dbReference type="SUPFAM" id="SSF158694">
    <property type="entry name" value="UraD-Like"/>
    <property type="match status" value="1"/>
</dbReference>
<dbReference type="Gene3D" id="1.10.3330.10">
    <property type="entry name" value="Oxo-4-hydroxy-4-carboxy-5-ureidoimidazoline decarboxylase"/>
    <property type="match status" value="1"/>
</dbReference>
<feature type="non-terminal residue" evidence="8">
    <location>
        <position position="92"/>
    </location>
</feature>
<organism evidence="8 9">
    <name type="scientific">Papaver nudicaule</name>
    <name type="common">Iceland poppy</name>
    <dbReference type="NCBI Taxonomy" id="74823"/>
    <lineage>
        <taxon>Eukaryota</taxon>
        <taxon>Viridiplantae</taxon>
        <taxon>Streptophyta</taxon>
        <taxon>Embryophyta</taxon>
        <taxon>Tracheophyta</taxon>
        <taxon>Spermatophyta</taxon>
        <taxon>Magnoliopsida</taxon>
        <taxon>Ranunculales</taxon>
        <taxon>Papaveraceae</taxon>
        <taxon>Papaveroideae</taxon>
        <taxon>Papaver</taxon>
    </lineage>
</organism>
<keyword evidence="9" id="KW-1185">Reference proteome</keyword>
<evidence type="ECO:0000256" key="2">
    <source>
        <dbReference type="ARBA" id="ARBA00004754"/>
    </source>
</evidence>
<gene>
    <name evidence="8" type="ORF">MKW94_019761</name>
</gene>
<reference evidence="8" key="1">
    <citation type="submission" date="2022-03" db="EMBL/GenBank/DDBJ databases">
        <title>A functionally conserved STORR gene fusion in Papaver species that diverged 16.8 million years ago.</title>
        <authorList>
            <person name="Catania T."/>
        </authorList>
    </citation>
    <scope>NUCLEOTIDE SEQUENCE</scope>
    <source>
        <strain evidence="8">S-191538</strain>
    </source>
</reference>
<dbReference type="GO" id="GO:0005777">
    <property type="term" value="C:peroxisome"/>
    <property type="evidence" value="ECO:0007669"/>
    <property type="project" value="TreeGrafter"/>
</dbReference>
<comment type="caution">
    <text evidence="8">The sequence shown here is derived from an EMBL/GenBank/DDBJ whole genome shotgun (WGS) entry which is preliminary data.</text>
</comment>
<evidence type="ECO:0000313" key="9">
    <source>
        <dbReference type="Proteomes" id="UP001177140"/>
    </source>
</evidence>